<name>A0A1S0U860_LOALO</name>
<reference evidence="1" key="1">
    <citation type="submission" date="2012-04" db="EMBL/GenBank/DDBJ databases">
        <title>The Genome Sequence of Loa loa.</title>
        <authorList>
            <consortium name="The Broad Institute Genome Sequencing Platform"/>
            <consortium name="Broad Institute Genome Sequencing Center for Infectious Disease"/>
            <person name="Nutman T.B."/>
            <person name="Fink D.L."/>
            <person name="Russ C."/>
            <person name="Young S."/>
            <person name="Zeng Q."/>
            <person name="Gargeya S."/>
            <person name="Alvarado L."/>
            <person name="Berlin A."/>
            <person name="Chapman S.B."/>
            <person name="Chen Z."/>
            <person name="Freedman E."/>
            <person name="Gellesch M."/>
            <person name="Goldberg J."/>
            <person name="Griggs A."/>
            <person name="Gujja S."/>
            <person name="Heilman E.R."/>
            <person name="Heiman D."/>
            <person name="Howarth C."/>
            <person name="Mehta T."/>
            <person name="Neiman D."/>
            <person name="Pearson M."/>
            <person name="Roberts A."/>
            <person name="Saif S."/>
            <person name="Shea T."/>
            <person name="Shenoy N."/>
            <person name="Sisk P."/>
            <person name="Stolte C."/>
            <person name="Sykes S."/>
            <person name="White J."/>
            <person name="Yandava C."/>
            <person name="Haas B."/>
            <person name="Henn M.R."/>
            <person name="Nusbaum C."/>
            <person name="Birren B."/>
        </authorList>
    </citation>
    <scope>NUCLEOTIDE SEQUENCE [LARGE SCALE GENOMIC DNA]</scope>
</reference>
<organism evidence="1">
    <name type="scientific">Loa loa</name>
    <name type="common">Eye worm</name>
    <name type="synonym">Filaria loa</name>
    <dbReference type="NCBI Taxonomy" id="7209"/>
    <lineage>
        <taxon>Eukaryota</taxon>
        <taxon>Metazoa</taxon>
        <taxon>Ecdysozoa</taxon>
        <taxon>Nematoda</taxon>
        <taxon>Chromadorea</taxon>
        <taxon>Rhabditida</taxon>
        <taxon>Spirurina</taxon>
        <taxon>Spiruromorpha</taxon>
        <taxon>Filarioidea</taxon>
        <taxon>Onchocercidae</taxon>
        <taxon>Loa</taxon>
    </lineage>
</organism>
<dbReference type="EMBL" id="JH712096">
    <property type="protein sequence ID" value="EFO26347.1"/>
    <property type="molecule type" value="Genomic_DNA"/>
</dbReference>
<dbReference type="KEGG" id="loa:LOAG_02145"/>
<dbReference type="AlphaFoldDB" id="A0A1S0U860"/>
<dbReference type="RefSeq" id="XP_003137731.1">
    <property type="nucleotide sequence ID" value="XM_003137683.1"/>
</dbReference>
<proteinExistence type="predicted"/>
<gene>
    <name evidence="1" type="ORF">LOAG_02145</name>
</gene>
<protein>
    <submittedName>
        <fullName evidence="1">RNA recognition domain-containing protein</fullName>
    </submittedName>
</protein>
<accession>A0A1S0U860</accession>
<dbReference type="GeneID" id="9939530"/>
<dbReference type="CTD" id="9939530"/>
<sequence length="132" mass="14804">MLTSSYICANKERYTNVRSIKILILNKAERIKGWFSPIKLKGIKIVRGLTEFGIREALRRNEFFGGSMLEVTTVSSNRVSDGDVEESGIAKFKRDAGKSHSWNTLFLGANAVAERLAEKLDLLLGHRVLVHV</sequence>
<evidence type="ECO:0000313" key="1">
    <source>
        <dbReference type="EMBL" id="EFO26347.1"/>
    </source>
</evidence>
<dbReference type="InParanoid" id="A0A1S0U860"/>